<feature type="transmembrane region" description="Helical" evidence="1">
    <location>
        <begin position="25"/>
        <end position="43"/>
    </location>
</feature>
<evidence type="ECO:0000313" key="3">
    <source>
        <dbReference type="Proteomes" id="UP000315082"/>
    </source>
</evidence>
<dbReference type="EMBL" id="CP036348">
    <property type="protein sequence ID" value="QDV66905.1"/>
    <property type="molecule type" value="Genomic_DNA"/>
</dbReference>
<dbReference type="Proteomes" id="UP000315082">
    <property type="component" value="Chromosome"/>
</dbReference>
<accession>A0A518JMX1</accession>
<dbReference type="KEGG" id="rcf:Poly24_05940"/>
<sequence length="62" mass="6685">MNRVKIISKIAAFHSEEEGPTTVEYAIMLAMILGVCILSVQALSNKTRDSFDQSASAIEAAL</sequence>
<keyword evidence="1" id="KW-0812">Transmembrane</keyword>
<dbReference type="OrthoDB" id="286040at2"/>
<evidence type="ECO:0000256" key="1">
    <source>
        <dbReference type="SAM" id="Phobius"/>
    </source>
</evidence>
<organism evidence="2 3">
    <name type="scientific">Rosistilla carotiformis</name>
    <dbReference type="NCBI Taxonomy" id="2528017"/>
    <lineage>
        <taxon>Bacteria</taxon>
        <taxon>Pseudomonadati</taxon>
        <taxon>Planctomycetota</taxon>
        <taxon>Planctomycetia</taxon>
        <taxon>Pirellulales</taxon>
        <taxon>Pirellulaceae</taxon>
        <taxon>Rosistilla</taxon>
    </lineage>
</organism>
<dbReference type="AlphaFoldDB" id="A0A518JMX1"/>
<keyword evidence="3" id="KW-1185">Reference proteome</keyword>
<dbReference type="RefSeq" id="WP_145090171.1">
    <property type="nucleotide sequence ID" value="NZ_CP036348.1"/>
</dbReference>
<reference evidence="2 3" key="1">
    <citation type="submission" date="2019-02" db="EMBL/GenBank/DDBJ databases">
        <title>Deep-cultivation of Planctomycetes and their phenomic and genomic characterization uncovers novel biology.</title>
        <authorList>
            <person name="Wiegand S."/>
            <person name="Jogler M."/>
            <person name="Boedeker C."/>
            <person name="Pinto D."/>
            <person name="Vollmers J."/>
            <person name="Rivas-Marin E."/>
            <person name="Kohn T."/>
            <person name="Peeters S.H."/>
            <person name="Heuer A."/>
            <person name="Rast P."/>
            <person name="Oberbeckmann S."/>
            <person name="Bunk B."/>
            <person name="Jeske O."/>
            <person name="Meyerdierks A."/>
            <person name="Storesund J.E."/>
            <person name="Kallscheuer N."/>
            <person name="Luecker S."/>
            <person name="Lage O.M."/>
            <person name="Pohl T."/>
            <person name="Merkel B.J."/>
            <person name="Hornburger P."/>
            <person name="Mueller R.-W."/>
            <person name="Bruemmer F."/>
            <person name="Labrenz M."/>
            <person name="Spormann A.M."/>
            <person name="Op den Camp H."/>
            <person name="Overmann J."/>
            <person name="Amann R."/>
            <person name="Jetten M.S.M."/>
            <person name="Mascher T."/>
            <person name="Medema M.H."/>
            <person name="Devos D.P."/>
            <person name="Kaster A.-K."/>
            <person name="Ovreas L."/>
            <person name="Rohde M."/>
            <person name="Galperin M.Y."/>
            <person name="Jogler C."/>
        </authorList>
    </citation>
    <scope>NUCLEOTIDE SEQUENCE [LARGE SCALE GENOMIC DNA]</scope>
    <source>
        <strain evidence="2 3">Poly24</strain>
    </source>
</reference>
<evidence type="ECO:0008006" key="4">
    <source>
        <dbReference type="Google" id="ProtNLM"/>
    </source>
</evidence>
<evidence type="ECO:0000313" key="2">
    <source>
        <dbReference type="EMBL" id="QDV66905.1"/>
    </source>
</evidence>
<keyword evidence="1" id="KW-1133">Transmembrane helix</keyword>
<protein>
    <recommendedName>
        <fullName evidence="4">Flp/Fap pilin component</fullName>
    </recommendedName>
</protein>
<gene>
    <name evidence="2" type="ORF">Poly24_05940</name>
</gene>
<proteinExistence type="predicted"/>
<name>A0A518JMX1_9BACT</name>
<keyword evidence="1" id="KW-0472">Membrane</keyword>